<dbReference type="EnsemblMetazoa" id="tetur08g02250.1">
    <property type="protein sequence ID" value="tetur08g02250.1"/>
    <property type="gene ID" value="tetur08g02250"/>
</dbReference>
<reference evidence="2" key="2">
    <citation type="submission" date="2015-06" db="UniProtKB">
        <authorList>
            <consortium name="EnsemblMetazoa"/>
        </authorList>
    </citation>
    <scope>IDENTIFICATION</scope>
</reference>
<protein>
    <submittedName>
        <fullName evidence="2">Uncharacterized protein</fullName>
    </submittedName>
</protein>
<organism evidence="2 3">
    <name type="scientific">Tetranychus urticae</name>
    <name type="common">Two-spotted spider mite</name>
    <dbReference type="NCBI Taxonomy" id="32264"/>
    <lineage>
        <taxon>Eukaryota</taxon>
        <taxon>Metazoa</taxon>
        <taxon>Ecdysozoa</taxon>
        <taxon>Arthropoda</taxon>
        <taxon>Chelicerata</taxon>
        <taxon>Arachnida</taxon>
        <taxon>Acari</taxon>
        <taxon>Acariformes</taxon>
        <taxon>Trombidiformes</taxon>
        <taxon>Prostigmata</taxon>
        <taxon>Eleutherengona</taxon>
        <taxon>Raphignathae</taxon>
        <taxon>Tetranychoidea</taxon>
        <taxon>Tetranychidae</taxon>
        <taxon>Tetranychus</taxon>
    </lineage>
</organism>
<dbReference type="Proteomes" id="UP000015104">
    <property type="component" value="Unassembled WGS sequence"/>
</dbReference>
<dbReference type="EMBL" id="CAEY01001943">
    <property type="status" value="NOT_ANNOTATED_CDS"/>
    <property type="molecule type" value="Genomic_DNA"/>
</dbReference>
<reference evidence="3" key="1">
    <citation type="submission" date="2011-08" db="EMBL/GenBank/DDBJ databases">
        <authorList>
            <person name="Rombauts S."/>
        </authorList>
    </citation>
    <scope>NUCLEOTIDE SEQUENCE</scope>
    <source>
        <strain evidence="3">London</strain>
    </source>
</reference>
<evidence type="ECO:0000313" key="2">
    <source>
        <dbReference type="EnsemblMetazoa" id="tetur08g02250.1"/>
    </source>
</evidence>
<feature type="region of interest" description="Disordered" evidence="1">
    <location>
        <begin position="1"/>
        <end position="28"/>
    </location>
</feature>
<evidence type="ECO:0000313" key="3">
    <source>
        <dbReference type="Proteomes" id="UP000015104"/>
    </source>
</evidence>
<keyword evidence="3" id="KW-1185">Reference proteome</keyword>
<proteinExistence type="predicted"/>
<dbReference type="HOGENOM" id="CLU_3413359_0_0_1"/>
<dbReference type="AlphaFoldDB" id="T1KAZ0"/>
<accession>T1KAZ0</accession>
<sequence length="28" mass="3317">MLSYLSKQKNLPTTNYKNSTNQSVYKHQ</sequence>
<name>T1KAZ0_TETUR</name>
<evidence type="ECO:0000256" key="1">
    <source>
        <dbReference type="SAM" id="MobiDB-lite"/>
    </source>
</evidence>